<proteinExistence type="predicted"/>
<dbReference type="KEGG" id="wch:wcw_1910"/>
<dbReference type="PANTHER" id="PTHR48011:SF4">
    <property type="entry name" value="MITOGEN-ACTIVATED PROTEIN KINASE KINASE KINASE 19"/>
    <property type="match status" value="1"/>
</dbReference>
<gene>
    <name evidence="2" type="ordered locus">wcw_1910</name>
</gene>
<dbReference type="HOGENOM" id="CLU_541773_0_0_0"/>
<dbReference type="SUPFAM" id="SSF56112">
    <property type="entry name" value="Protein kinase-like (PK-like)"/>
    <property type="match status" value="1"/>
</dbReference>
<name>D6YT52_WADCW</name>
<dbReference type="InterPro" id="IPR000719">
    <property type="entry name" value="Prot_kinase_dom"/>
</dbReference>
<dbReference type="RefSeq" id="WP_013182940.1">
    <property type="nucleotide sequence ID" value="NC_014225.1"/>
</dbReference>
<evidence type="ECO:0000313" key="3">
    <source>
        <dbReference type="Proteomes" id="UP000001505"/>
    </source>
</evidence>
<dbReference type="InterPro" id="IPR052751">
    <property type="entry name" value="Plant_MAPKKK"/>
</dbReference>
<dbReference type="Pfam" id="PF00069">
    <property type="entry name" value="Pkinase"/>
    <property type="match status" value="1"/>
</dbReference>
<keyword evidence="3" id="KW-1185">Reference proteome</keyword>
<dbReference type="STRING" id="716544.wcw_1910"/>
<dbReference type="Proteomes" id="UP000001505">
    <property type="component" value="Chromosome"/>
</dbReference>
<dbReference type="PROSITE" id="PS50011">
    <property type="entry name" value="PROTEIN_KINASE_DOM"/>
    <property type="match status" value="1"/>
</dbReference>
<dbReference type="eggNOG" id="COG0515">
    <property type="taxonomic scope" value="Bacteria"/>
</dbReference>
<dbReference type="Gene3D" id="1.10.510.10">
    <property type="entry name" value="Transferase(Phosphotransferase) domain 1"/>
    <property type="match status" value="1"/>
</dbReference>
<dbReference type="PROSITE" id="PS00108">
    <property type="entry name" value="PROTEIN_KINASE_ST"/>
    <property type="match status" value="1"/>
</dbReference>
<evidence type="ECO:0000313" key="2">
    <source>
        <dbReference type="EMBL" id="ADI39247.1"/>
    </source>
</evidence>
<dbReference type="GO" id="GO:0007165">
    <property type="term" value="P:signal transduction"/>
    <property type="evidence" value="ECO:0007669"/>
    <property type="project" value="TreeGrafter"/>
</dbReference>
<dbReference type="InterPro" id="IPR008271">
    <property type="entry name" value="Ser/Thr_kinase_AS"/>
</dbReference>
<accession>D6YT52</accession>
<dbReference type="OrthoDB" id="280689at2"/>
<sequence length="503" mass="54986">MSSLRPTGQTGQTVQFGSKTAVAESRGKFIKGAGKGKKKTRLSLTENHVYNIAAKKIDSNGKPTRSSLFHKARYVRVKQGSDTYDVNIGSLAKRLGISRGEARKLAEGEGGIGRMQQEAHVREEAIERYNRIAEQYGKHQGKLQTKDGLNTGLKPSTILKVVQKGLEIGEDGKVKTKPQQLAVGKHIVRISEGGQLSVLQKAIGEGSNGAVFQTLNINKAKLEAMKEAHDKKANEKLFNEHKVLLYLQDGKADKKIEGIQSAPREVTTINTGETQKAFYQTDLADGSIDSSNSKMQIFNALPQRTRLDLCKQLLSGLAHAHTYGGSPFFGVVHGDIKPENCLMHLGDKGYPERFELADWGGSGINEKAQSYTPAFYPTDISDRGIAQAKRADVFAISLTLVMVLSGGEMPELQTSNEGSPIPVESSSKEALAIRKNLQEKGIDEKVINVLIKGLGRNRPPAFQLKAEYEQAISSVSKEPVDLEAIQKLKDAVYMQQILDSSFL</sequence>
<reference evidence="2 3" key="1">
    <citation type="journal article" date="2010" name="PLoS ONE">
        <title>The Waddlia genome: a window into chlamydial biology.</title>
        <authorList>
            <person name="Bertelli C."/>
            <person name="Collyn F."/>
            <person name="Croxatto A."/>
            <person name="Ruckert C."/>
            <person name="Polkinghorne A."/>
            <person name="Kebbi-Beghdadi C."/>
            <person name="Goesmann A."/>
            <person name="Vaughan L."/>
            <person name="Greub G."/>
        </authorList>
    </citation>
    <scope>NUCLEOTIDE SEQUENCE [LARGE SCALE GENOMIC DNA]</scope>
    <source>
        <strain evidence="3">ATCC VR-1470 / WSU 86-1044</strain>
    </source>
</reference>
<keyword evidence="2" id="KW-0808">Transferase</keyword>
<evidence type="ECO:0000259" key="1">
    <source>
        <dbReference type="PROSITE" id="PS50011"/>
    </source>
</evidence>
<organism evidence="2 3">
    <name type="scientific">Waddlia chondrophila (strain ATCC VR-1470 / WSU 86-1044)</name>
    <dbReference type="NCBI Taxonomy" id="716544"/>
    <lineage>
        <taxon>Bacteria</taxon>
        <taxon>Pseudomonadati</taxon>
        <taxon>Chlamydiota</taxon>
        <taxon>Chlamydiia</taxon>
        <taxon>Parachlamydiales</taxon>
        <taxon>Waddliaceae</taxon>
        <taxon>Waddlia</taxon>
    </lineage>
</organism>
<dbReference type="AlphaFoldDB" id="D6YT52"/>
<dbReference type="PANTHER" id="PTHR48011">
    <property type="entry name" value="CCR4-NOT TRANSCRIPTIONAL COMPLEX SUBUNIT CAF120-RELATED"/>
    <property type="match status" value="1"/>
</dbReference>
<dbReference type="InterPro" id="IPR011009">
    <property type="entry name" value="Kinase-like_dom_sf"/>
</dbReference>
<dbReference type="GO" id="GO:0005524">
    <property type="term" value="F:ATP binding"/>
    <property type="evidence" value="ECO:0007669"/>
    <property type="project" value="InterPro"/>
</dbReference>
<keyword evidence="2" id="KW-0418">Kinase</keyword>
<feature type="domain" description="Protein kinase" evidence="1">
    <location>
        <begin position="197"/>
        <end position="472"/>
    </location>
</feature>
<dbReference type="GO" id="GO:0004672">
    <property type="term" value="F:protein kinase activity"/>
    <property type="evidence" value="ECO:0007669"/>
    <property type="project" value="InterPro"/>
</dbReference>
<dbReference type="SMART" id="SM00220">
    <property type="entry name" value="S_TKc"/>
    <property type="match status" value="1"/>
</dbReference>
<protein>
    <submittedName>
        <fullName evidence="2">Putative serine/threonine-protein kinase</fullName>
    </submittedName>
</protein>
<dbReference type="EMBL" id="CP001928">
    <property type="protein sequence ID" value="ADI39247.1"/>
    <property type="molecule type" value="Genomic_DNA"/>
</dbReference>